<proteinExistence type="predicted"/>
<feature type="region of interest" description="Disordered" evidence="1">
    <location>
        <begin position="35"/>
        <end position="54"/>
    </location>
</feature>
<organism evidence="2 3">
    <name type="scientific">Edaphosphingomonas haloaromaticamans</name>
    <dbReference type="NCBI Taxonomy" id="653954"/>
    <lineage>
        <taxon>Bacteria</taxon>
        <taxon>Pseudomonadati</taxon>
        <taxon>Pseudomonadota</taxon>
        <taxon>Alphaproteobacteria</taxon>
        <taxon>Sphingomonadales</taxon>
        <taxon>Rhizorhabdaceae</taxon>
        <taxon>Edaphosphingomonas</taxon>
    </lineage>
</organism>
<evidence type="ECO:0000313" key="3">
    <source>
        <dbReference type="Proteomes" id="UP000179467"/>
    </source>
</evidence>
<evidence type="ECO:0000313" key="2">
    <source>
        <dbReference type="EMBL" id="OHT18439.1"/>
    </source>
</evidence>
<protein>
    <submittedName>
        <fullName evidence="2">Uncharacterized protein</fullName>
    </submittedName>
</protein>
<gene>
    <name evidence="2" type="ORF">BHE75_00410</name>
</gene>
<accession>A0A1S1H8C3</accession>
<dbReference type="Proteomes" id="UP000179467">
    <property type="component" value="Unassembled WGS sequence"/>
</dbReference>
<dbReference type="EMBL" id="MIPT01000001">
    <property type="protein sequence ID" value="OHT18439.1"/>
    <property type="molecule type" value="Genomic_DNA"/>
</dbReference>
<name>A0A1S1H8C3_9SPHN</name>
<dbReference type="RefSeq" id="WP_015459078.1">
    <property type="nucleotide sequence ID" value="NZ_MIPT01000001.1"/>
</dbReference>
<keyword evidence="3" id="KW-1185">Reference proteome</keyword>
<sequence length="54" mass="6092">MRDEFLGAAWADNHRLWAETIADALRWAANLPVPGRAGDPAIQTRQEARLHKAR</sequence>
<dbReference type="AlphaFoldDB" id="A0A1S1H8C3"/>
<reference evidence="2 3" key="1">
    <citation type="submission" date="2016-09" db="EMBL/GenBank/DDBJ databases">
        <title>Metabolic pathway, cell adaptation mechanisms and a novel monoxygenase revealed through proteogenomic-transcription analysis of a Sphingomonas haloaromaticamans strain degrading the fungicide ortho-phenylphenol.</title>
        <authorList>
            <person name="Perruchon C."/>
            <person name="Papadopoulou E.S."/>
            <person name="Rousidou C."/>
            <person name="Vasileiadis S."/>
            <person name="Tanou G."/>
            <person name="Amoutzias G."/>
            <person name="Molassiotis A."/>
            <person name="Karpouzas D.G."/>
        </authorList>
    </citation>
    <scope>NUCLEOTIDE SEQUENCE [LARGE SCALE GENOMIC DNA]</scope>
    <source>
        <strain evidence="2 3">P3</strain>
    </source>
</reference>
<evidence type="ECO:0000256" key="1">
    <source>
        <dbReference type="SAM" id="MobiDB-lite"/>
    </source>
</evidence>
<comment type="caution">
    <text evidence="2">The sequence shown here is derived from an EMBL/GenBank/DDBJ whole genome shotgun (WGS) entry which is preliminary data.</text>
</comment>